<evidence type="ECO:0000256" key="5">
    <source>
        <dbReference type="ARBA" id="ARBA00023014"/>
    </source>
</evidence>
<dbReference type="Gene3D" id="3.40.30.10">
    <property type="entry name" value="Glutaredoxin"/>
    <property type="match status" value="1"/>
</dbReference>
<evidence type="ECO:0000256" key="3">
    <source>
        <dbReference type="ARBA" id="ARBA00022723"/>
    </source>
</evidence>
<dbReference type="GO" id="GO:0051537">
    <property type="term" value="F:2 iron, 2 sulfur cluster binding"/>
    <property type="evidence" value="ECO:0007669"/>
    <property type="project" value="UniProtKB-KW"/>
</dbReference>
<reference evidence="8 9" key="1">
    <citation type="submission" date="2018-01" db="EMBL/GenBank/DDBJ databases">
        <title>Metagenomic assembled genomes from two thermal pools in the Uzon Caldera, Kamchatka, Russia.</title>
        <authorList>
            <person name="Wilkins L."/>
            <person name="Ettinger C."/>
        </authorList>
    </citation>
    <scope>NUCLEOTIDE SEQUENCE [LARGE SCALE GENOMIC DNA]</scope>
    <source>
        <strain evidence="8">ZAV-07</strain>
    </source>
</reference>
<comment type="cofactor">
    <cofactor evidence="7">
        <name>[2Fe-2S] cluster</name>
        <dbReference type="ChEBI" id="CHEBI:190135"/>
    </cofactor>
    <text evidence="7">Binds 1 [2Fe-2S] cluster.</text>
</comment>
<dbReference type="PANTHER" id="PTHR43342">
    <property type="entry name" value="NADH-QUINONE OXIDOREDUCTASE, E SUBUNIT"/>
    <property type="match status" value="1"/>
</dbReference>
<gene>
    <name evidence="8" type="ORF">C0189_01745</name>
</gene>
<keyword evidence="2 7" id="KW-0001">2Fe-2S</keyword>
<keyword evidence="4 7" id="KW-0408">Iron</keyword>
<feature type="binding site" evidence="7">
    <location>
        <position position="120"/>
    </location>
    <ligand>
        <name>[2Fe-2S] cluster</name>
        <dbReference type="ChEBI" id="CHEBI:190135"/>
    </ligand>
</feature>
<comment type="similarity">
    <text evidence="1">Belongs to the complex I 24 kDa subunit family.</text>
</comment>
<dbReference type="InterPro" id="IPR028431">
    <property type="entry name" value="NADP_DH_HndA-like"/>
</dbReference>
<protein>
    <submittedName>
        <fullName evidence="8">NAD(P)H-dependent oxidoreductase subunit E</fullName>
    </submittedName>
</protein>
<dbReference type="Proteomes" id="UP000237040">
    <property type="component" value="Unassembled WGS sequence"/>
</dbReference>
<dbReference type="AlphaFoldDB" id="A0A2J6WF38"/>
<dbReference type="GO" id="GO:0046872">
    <property type="term" value="F:metal ion binding"/>
    <property type="evidence" value="ECO:0007669"/>
    <property type="project" value="UniProtKB-KW"/>
</dbReference>
<sequence length="154" mass="17032">MEAKNFPAVDMEIRKWGAKPESLIQVLHGTQEALGYLPKEVLVYISEKLNIPLSKVYGVVTFYNFFKLTKDADHVIMTCMGTACYVKGGEAVLNALCEKLGIKPNEITKDGKFAVRIVRCLGCCGLAPAIAVDGKDIYGKLTPEKAIEILERYM</sequence>
<evidence type="ECO:0000256" key="4">
    <source>
        <dbReference type="ARBA" id="ARBA00023004"/>
    </source>
</evidence>
<proteinExistence type="inferred from homology"/>
<dbReference type="Pfam" id="PF01257">
    <property type="entry name" value="2Fe-2S_thioredx"/>
    <property type="match status" value="1"/>
</dbReference>
<evidence type="ECO:0000256" key="2">
    <source>
        <dbReference type="ARBA" id="ARBA00022714"/>
    </source>
</evidence>
<dbReference type="CDD" id="cd03064">
    <property type="entry name" value="TRX_Fd_NuoE"/>
    <property type="match status" value="1"/>
</dbReference>
<feature type="binding site" evidence="7">
    <location>
        <position position="79"/>
    </location>
    <ligand>
        <name>[2Fe-2S] cluster</name>
        <dbReference type="ChEBI" id="CHEBI:190135"/>
    </ligand>
</feature>
<dbReference type="EMBL" id="PNIL01000027">
    <property type="protein sequence ID" value="PMP68129.1"/>
    <property type="molecule type" value="Genomic_DNA"/>
</dbReference>
<feature type="binding site" evidence="7">
    <location>
        <position position="124"/>
    </location>
    <ligand>
        <name>[2Fe-2S] cluster</name>
        <dbReference type="ChEBI" id="CHEBI:190135"/>
    </ligand>
</feature>
<feature type="binding site" evidence="7">
    <location>
        <position position="84"/>
    </location>
    <ligand>
        <name>[2Fe-2S] cluster</name>
        <dbReference type="ChEBI" id="CHEBI:190135"/>
    </ligand>
</feature>
<comment type="caution">
    <text evidence="8">The sequence shown here is derived from an EMBL/GenBank/DDBJ whole genome shotgun (WGS) entry which is preliminary data.</text>
</comment>
<dbReference type="Gene3D" id="1.10.10.1590">
    <property type="entry name" value="NADH-quinone oxidoreductase subunit E"/>
    <property type="match status" value="1"/>
</dbReference>
<comment type="cofactor">
    <cofactor evidence="6">
        <name>[2Fe-2S] cluster</name>
        <dbReference type="ChEBI" id="CHEBI:190135"/>
    </cofactor>
</comment>
<dbReference type="SUPFAM" id="SSF52833">
    <property type="entry name" value="Thioredoxin-like"/>
    <property type="match status" value="1"/>
</dbReference>
<dbReference type="InterPro" id="IPR036249">
    <property type="entry name" value="Thioredoxin-like_sf"/>
</dbReference>
<dbReference type="InterPro" id="IPR042128">
    <property type="entry name" value="NuoE_dom"/>
</dbReference>
<dbReference type="PIRSF" id="PIRSF000216">
    <property type="entry name" value="NADH_DH_24kDa"/>
    <property type="match status" value="1"/>
</dbReference>
<name>A0A2J6WF38_9BACT</name>
<dbReference type="GO" id="GO:0016491">
    <property type="term" value="F:oxidoreductase activity"/>
    <property type="evidence" value="ECO:0007669"/>
    <property type="project" value="InterPro"/>
</dbReference>
<evidence type="ECO:0000256" key="6">
    <source>
        <dbReference type="ARBA" id="ARBA00034078"/>
    </source>
</evidence>
<dbReference type="RefSeq" id="WP_424586591.1">
    <property type="nucleotide sequence ID" value="NZ_JBNARP010000003.1"/>
</dbReference>
<dbReference type="PANTHER" id="PTHR43342:SF2">
    <property type="entry name" value="POTENTIAL NAD-REDUCING HYDROGENASE SUBUNIT"/>
    <property type="match status" value="1"/>
</dbReference>
<keyword evidence="3 7" id="KW-0479">Metal-binding</keyword>
<evidence type="ECO:0000313" key="9">
    <source>
        <dbReference type="Proteomes" id="UP000237040"/>
    </source>
</evidence>
<evidence type="ECO:0000256" key="1">
    <source>
        <dbReference type="ARBA" id="ARBA00010643"/>
    </source>
</evidence>
<dbReference type="InterPro" id="IPR041921">
    <property type="entry name" value="NuoE_N"/>
</dbReference>
<dbReference type="InterPro" id="IPR002023">
    <property type="entry name" value="NuoE-like"/>
</dbReference>
<accession>A0A2J6WF38</accession>
<organism evidence="8 9">
    <name type="scientific">Caldisericum exile</name>
    <dbReference type="NCBI Taxonomy" id="693075"/>
    <lineage>
        <taxon>Bacteria</taxon>
        <taxon>Pseudomonadati</taxon>
        <taxon>Caldisericota/Cryosericota group</taxon>
        <taxon>Caldisericota</taxon>
        <taxon>Caldisericia</taxon>
        <taxon>Caldisericales</taxon>
        <taxon>Caldisericaceae</taxon>
        <taxon>Caldisericum</taxon>
    </lineage>
</organism>
<evidence type="ECO:0000256" key="7">
    <source>
        <dbReference type="PIRSR" id="PIRSR000216-1"/>
    </source>
</evidence>
<evidence type="ECO:0000313" key="8">
    <source>
        <dbReference type="EMBL" id="PMP68129.1"/>
    </source>
</evidence>
<keyword evidence="5 7" id="KW-0411">Iron-sulfur</keyword>